<dbReference type="EMBL" id="BMND01000020">
    <property type="protein sequence ID" value="GGN53055.1"/>
    <property type="molecule type" value="Genomic_DNA"/>
</dbReference>
<name>A0ABQ2JRM4_9ACTN</name>
<reference evidence="3" key="1">
    <citation type="journal article" date="2019" name="Int. J. Syst. Evol. Microbiol.">
        <title>The Global Catalogue of Microorganisms (GCM) 10K type strain sequencing project: providing services to taxonomists for standard genome sequencing and annotation.</title>
        <authorList>
            <consortium name="The Broad Institute Genomics Platform"/>
            <consortium name="The Broad Institute Genome Sequencing Center for Infectious Disease"/>
            <person name="Wu L."/>
            <person name="Ma J."/>
        </authorList>
    </citation>
    <scope>NUCLEOTIDE SEQUENCE [LARGE SCALE GENOMIC DNA]</scope>
    <source>
        <strain evidence="3">CGMCC 4.7323</strain>
    </source>
</reference>
<gene>
    <name evidence="2" type="ORF">GCM10012285_44590</name>
</gene>
<organism evidence="2 3">
    <name type="scientific">Streptomyces kronopolitis</name>
    <dbReference type="NCBI Taxonomy" id="1612435"/>
    <lineage>
        <taxon>Bacteria</taxon>
        <taxon>Bacillati</taxon>
        <taxon>Actinomycetota</taxon>
        <taxon>Actinomycetes</taxon>
        <taxon>Kitasatosporales</taxon>
        <taxon>Streptomycetaceae</taxon>
        <taxon>Streptomyces</taxon>
    </lineage>
</organism>
<comment type="caution">
    <text evidence="2">The sequence shown here is derived from an EMBL/GenBank/DDBJ whole genome shotgun (WGS) entry which is preliminary data.</text>
</comment>
<evidence type="ECO:0000256" key="1">
    <source>
        <dbReference type="SAM" id="MobiDB-lite"/>
    </source>
</evidence>
<dbReference type="RefSeq" id="WP_229700100.1">
    <property type="nucleotide sequence ID" value="NZ_BMND01000020.1"/>
</dbReference>
<feature type="region of interest" description="Disordered" evidence="1">
    <location>
        <begin position="1"/>
        <end position="21"/>
    </location>
</feature>
<accession>A0ABQ2JRM4</accession>
<protein>
    <submittedName>
        <fullName evidence="2">Uncharacterized protein</fullName>
    </submittedName>
</protein>
<evidence type="ECO:0000313" key="3">
    <source>
        <dbReference type="Proteomes" id="UP000600080"/>
    </source>
</evidence>
<sequence length="109" mass="11201">MPVTTIAADAPASPTAAPADSVAQLRNARRLVEQEFAADQPLTRAALHLIDCATDIVARLPEGDLDTAREALGSARAAVVSATYAVGSVHSRTQLARKGARTAPEAGQA</sequence>
<proteinExistence type="predicted"/>
<dbReference type="GeneID" id="301550157"/>
<dbReference type="Proteomes" id="UP000600080">
    <property type="component" value="Unassembled WGS sequence"/>
</dbReference>
<keyword evidence="3" id="KW-1185">Reference proteome</keyword>
<evidence type="ECO:0000313" key="2">
    <source>
        <dbReference type="EMBL" id="GGN53055.1"/>
    </source>
</evidence>